<evidence type="ECO:0000313" key="3">
    <source>
        <dbReference type="Proteomes" id="UP001196509"/>
    </source>
</evidence>
<feature type="domain" description="VOC" evidence="1">
    <location>
        <begin position="153"/>
        <end position="271"/>
    </location>
</feature>
<accession>A0AAE2ZTD6</accession>
<dbReference type="AlphaFoldDB" id="A0AAE2ZTD6"/>
<dbReference type="Pfam" id="PF00903">
    <property type="entry name" value="Glyoxalase"/>
    <property type="match status" value="1"/>
</dbReference>
<protein>
    <submittedName>
        <fullName evidence="2">VOC family protein</fullName>
    </submittedName>
</protein>
<dbReference type="InterPro" id="IPR029068">
    <property type="entry name" value="Glyas_Bleomycin-R_OHBP_Dase"/>
</dbReference>
<dbReference type="SUPFAM" id="SSF54593">
    <property type="entry name" value="Glyoxalase/Bleomycin resistance protein/Dihydroxybiphenyl dioxygenase"/>
    <property type="match status" value="1"/>
</dbReference>
<dbReference type="EMBL" id="JAICBX010000006">
    <property type="protein sequence ID" value="MBW8640516.1"/>
    <property type="molecule type" value="Genomic_DNA"/>
</dbReference>
<feature type="domain" description="VOC" evidence="1">
    <location>
        <begin position="7"/>
        <end position="132"/>
    </location>
</feature>
<gene>
    <name evidence="2" type="ORF">K1W69_25210</name>
</gene>
<proteinExistence type="predicted"/>
<comment type="caution">
    <text evidence="2">The sequence shown here is derived from an EMBL/GenBank/DDBJ whole genome shotgun (WGS) entry which is preliminary data.</text>
</comment>
<name>A0AAE2ZTD6_9HYPH</name>
<dbReference type="PANTHER" id="PTHR36110:SF2">
    <property type="entry name" value="RING-CLEAVING DIOXYGENASE MHQE-RELATED"/>
    <property type="match status" value="1"/>
</dbReference>
<sequence>MISEVRGLHHVTSLTRDASANNRFFTKWLGLRRVKKTINFDVPDAYHLYYGTRIGAPGTLITYFPFPSLSGSRMGSGEVGCVAFSAPEGARTFWEAHVEELKLRLVSSDEYFGQKRLRFQGLDGEEIAIIENPRDKRKAWDGSDLSTDIGIRGLHSVSLRLADAAATAEFLKLMGYEFQGKEGNHHRYQLAKGNGADCIDIQELPHADPAKAGAGAVHHIAFAVESRKEQEKVRETLLNNGYRVTQVKNRSYFFAIYFRSPGGVLFEIATNEPGFNTDEKLSELGQGFMLPKQHESRREQLEESLEPIE</sequence>
<keyword evidence="3" id="KW-1185">Reference proteome</keyword>
<dbReference type="Proteomes" id="UP001196509">
    <property type="component" value="Unassembled WGS sequence"/>
</dbReference>
<evidence type="ECO:0000313" key="2">
    <source>
        <dbReference type="EMBL" id="MBW8640516.1"/>
    </source>
</evidence>
<dbReference type="RefSeq" id="WP_220231236.1">
    <property type="nucleotide sequence ID" value="NZ_JAICBX010000006.1"/>
</dbReference>
<dbReference type="InterPro" id="IPR004360">
    <property type="entry name" value="Glyas_Fos-R_dOase_dom"/>
</dbReference>
<dbReference type="Gene3D" id="3.10.180.10">
    <property type="entry name" value="2,3-Dihydroxybiphenyl 1,2-Dioxygenase, domain 1"/>
    <property type="match status" value="2"/>
</dbReference>
<dbReference type="PANTHER" id="PTHR36110">
    <property type="entry name" value="RING-CLEAVING DIOXYGENASE MHQE-RELATED"/>
    <property type="match status" value="1"/>
</dbReference>
<evidence type="ECO:0000259" key="1">
    <source>
        <dbReference type="PROSITE" id="PS51819"/>
    </source>
</evidence>
<dbReference type="InterPro" id="IPR052537">
    <property type="entry name" value="Extradiol_RC_dioxygenase"/>
</dbReference>
<dbReference type="InterPro" id="IPR037523">
    <property type="entry name" value="VOC_core"/>
</dbReference>
<dbReference type="PROSITE" id="PS51819">
    <property type="entry name" value="VOC"/>
    <property type="match status" value="2"/>
</dbReference>
<organism evidence="2 3">
    <name type="scientific">Flavimaribacter sediminis</name>
    <dbReference type="NCBI Taxonomy" id="2865987"/>
    <lineage>
        <taxon>Bacteria</taxon>
        <taxon>Pseudomonadati</taxon>
        <taxon>Pseudomonadota</taxon>
        <taxon>Alphaproteobacteria</taxon>
        <taxon>Hyphomicrobiales</taxon>
        <taxon>Rhizobiaceae</taxon>
        <taxon>Flavimaribacter</taxon>
    </lineage>
</organism>
<reference evidence="2" key="1">
    <citation type="submission" date="2021-08" db="EMBL/GenBank/DDBJ databases">
        <title>Hoeflea bacterium WL0058 sp. nov., isolated from the sediment.</title>
        <authorList>
            <person name="Wang L."/>
            <person name="Zhang D."/>
        </authorList>
    </citation>
    <scope>NUCLEOTIDE SEQUENCE</scope>
    <source>
        <strain evidence="2">WL0058</strain>
    </source>
</reference>